<keyword evidence="1" id="KW-0732">Signal</keyword>
<protein>
    <recommendedName>
        <fullName evidence="2">NigD-like C-terminal domain-containing protein</fullName>
    </recommendedName>
</protein>
<dbReference type="HOGENOM" id="CLU_1232989_0_0_10"/>
<dbReference type="Pfam" id="PF17415">
    <property type="entry name" value="NigD_C"/>
    <property type="match status" value="1"/>
</dbReference>
<dbReference type="InterPro" id="IPR035376">
    <property type="entry name" value="NigD_C"/>
</dbReference>
<organism evidence="3 4">
    <name type="scientific">Bacteroides coprosuis DSM 18011</name>
    <dbReference type="NCBI Taxonomy" id="679937"/>
    <lineage>
        <taxon>Bacteria</taxon>
        <taxon>Pseudomonadati</taxon>
        <taxon>Bacteroidota</taxon>
        <taxon>Bacteroidia</taxon>
        <taxon>Bacteroidales</taxon>
        <taxon>Bacteroidaceae</taxon>
        <taxon>Bacteroides</taxon>
    </lineage>
</organism>
<evidence type="ECO:0000313" key="4">
    <source>
        <dbReference type="Proteomes" id="UP000018439"/>
    </source>
</evidence>
<keyword evidence="4" id="KW-1185">Reference proteome</keyword>
<dbReference type="Gene3D" id="2.60.40.2370">
    <property type="entry name" value="NigD-like, C-terminal beta sandwich domain"/>
    <property type="match status" value="1"/>
</dbReference>
<feature type="signal peptide" evidence="1">
    <location>
        <begin position="1"/>
        <end position="23"/>
    </location>
</feature>
<sequence length="224" mass="24954">MKKSYFIGCILLALLFASCSSDNGNKSPAVRLEMLVAEITDGLGTTSDGSSQNAKYYIDRVLLDSGREFKVVKSPIIYNPSKARFMRAVAYLEVEGSDEVIIHSIAQVPIAKPLTSGNVPVDMHRDPVKVSRVWIGGGFLNIQLGIKTVDLSKHNILFTESSEVESKEIVVSFFHNRNNEIEGATKNYLVSIPLDPYLSNSYISLRFLVNSYDGEKEYFFDLNL</sequence>
<evidence type="ECO:0000259" key="2">
    <source>
        <dbReference type="Pfam" id="PF17415"/>
    </source>
</evidence>
<gene>
    <name evidence="3" type="ORF">Bcop_0590</name>
</gene>
<reference evidence="3 4" key="1">
    <citation type="journal article" date="2011" name="Stand. Genomic Sci.">
        <title>Non-contiguous finished genome sequence of Bacteroides coprosuis type strain (PC139).</title>
        <authorList>
            <person name="Land M."/>
            <person name="Held B."/>
            <person name="Gronow S."/>
            <person name="Abt B."/>
            <person name="Lucas S."/>
            <person name="Del Rio T.G."/>
            <person name="Nolan M."/>
            <person name="Tice H."/>
            <person name="Cheng J.F."/>
            <person name="Pitluck S."/>
            <person name="Liolios K."/>
            <person name="Pagani I."/>
            <person name="Ivanova N."/>
            <person name="Mavromatis K."/>
            <person name="Mikhailova N."/>
            <person name="Pati A."/>
            <person name="Tapia R."/>
            <person name="Han C."/>
            <person name="Goodwin L."/>
            <person name="Chen A."/>
            <person name="Palaniappan K."/>
            <person name="Hauser L."/>
            <person name="Brambilla E.M."/>
            <person name="Rohde M."/>
            <person name="Goker M."/>
            <person name="Detter J.C."/>
            <person name="Woyke T."/>
            <person name="Bristow J."/>
            <person name="Eisen J.A."/>
            <person name="Markowitz V."/>
            <person name="Hugenholtz P."/>
            <person name="Kyrpides N.C."/>
            <person name="Klenk H.P."/>
            <person name="Lapidus A."/>
        </authorList>
    </citation>
    <scope>NUCLEOTIDE SEQUENCE</scope>
    <source>
        <strain evidence="3 4">DSM 18011</strain>
    </source>
</reference>
<dbReference type="InterPro" id="IPR038143">
    <property type="entry name" value="NigD-like_C_dom_sf"/>
</dbReference>
<evidence type="ECO:0000313" key="3">
    <source>
        <dbReference type="EMBL" id="EGJ70808.1"/>
    </source>
</evidence>
<dbReference type="OrthoDB" id="1017066at2"/>
<dbReference type="Proteomes" id="UP000018439">
    <property type="component" value="Chromosome"/>
</dbReference>
<dbReference type="AlphaFoldDB" id="F3ZS02"/>
<feature type="chain" id="PRO_5003309448" description="NigD-like C-terminal domain-containing protein" evidence="1">
    <location>
        <begin position="24"/>
        <end position="224"/>
    </location>
</feature>
<evidence type="ECO:0000256" key="1">
    <source>
        <dbReference type="SAM" id="SignalP"/>
    </source>
</evidence>
<accession>F3ZS02</accession>
<dbReference type="STRING" id="679937.Bcop_0590"/>
<feature type="domain" description="NigD-like C-terminal" evidence="2">
    <location>
        <begin position="123"/>
        <end position="221"/>
    </location>
</feature>
<proteinExistence type="predicted"/>
<name>F3ZS02_9BACE</name>
<dbReference type="PROSITE" id="PS51257">
    <property type="entry name" value="PROKAR_LIPOPROTEIN"/>
    <property type="match status" value="1"/>
</dbReference>
<dbReference type="EMBL" id="CM001167">
    <property type="protein sequence ID" value="EGJ70808.1"/>
    <property type="molecule type" value="Genomic_DNA"/>
</dbReference>